<dbReference type="PANTHER" id="PTHR12147">
    <property type="entry name" value="METALLOPEPTIDASE M28 FAMILY MEMBER"/>
    <property type="match status" value="1"/>
</dbReference>
<proteinExistence type="predicted"/>
<evidence type="ECO:0000313" key="3">
    <source>
        <dbReference type="EMBL" id="AFY82396.1"/>
    </source>
</evidence>
<name>K9TJR9_9CYAN</name>
<dbReference type="eggNOG" id="COG2234">
    <property type="taxonomic scope" value="Bacteria"/>
</dbReference>
<dbReference type="Gene3D" id="3.40.630.10">
    <property type="entry name" value="Zn peptidases"/>
    <property type="match status" value="1"/>
</dbReference>
<dbReference type="Pfam" id="PF04389">
    <property type="entry name" value="Peptidase_M28"/>
    <property type="match status" value="1"/>
</dbReference>
<dbReference type="GO" id="GO:0004177">
    <property type="term" value="F:aminopeptidase activity"/>
    <property type="evidence" value="ECO:0007669"/>
    <property type="project" value="UniProtKB-KW"/>
</dbReference>
<keyword evidence="3" id="KW-0378">Hydrolase</keyword>
<accession>K9TJR9</accession>
<sequence>MKVFTKAALIRVAVLSLIVIFGLTLGWNTVINMPGKSYAGDLPPLTEREQALQVELRQSIENIAGEDIGEHNYFYYNQLEAVADWIESEFTAVGYEVKRQTYEVNGQQFHNLEVEKIGTKKPEEIIVIGAHYDSVVGSQGANDNGSGTAAVLAIAREFADKSTARTLRFVGFTNEEPPFFWTENMGSFVYAKRCRDRQENIVGMLSLETMGYYSDQPGSQQYPLGLLNLVYPITGNFITFVSNLPSGNFLREVIGSFRSHTQFPSEGAAMPGATPGAGWSDHWSFWQFDYPALMVTDTAPFRYPFYHTMQDTPDQVNYDRLARVVSGLERVIEELAQGRIAASI</sequence>
<dbReference type="GO" id="GO:0008235">
    <property type="term" value="F:metalloexopeptidase activity"/>
    <property type="evidence" value="ECO:0007669"/>
    <property type="project" value="InterPro"/>
</dbReference>
<dbReference type="STRING" id="56110.Oscil6304_2789"/>
<keyword evidence="1" id="KW-0472">Membrane</keyword>
<dbReference type="EMBL" id="CP003607">
    <property type="protein sequence ID" value="AFY82396.1"/>
    <property type="molecule type" value="Genomic_DNA"/>
</dbReference>
<dbReference type="OrthoDB" id="9762302at2"/>
<keyword evidence="4" id="KW-1185">Reference proteome</keyword>
<dbReference type="KEGG" id="oac:Oscil6304_2789"/>
<dbReference type="GO" id="GO:0006508">
    <property type="term" value="P:proteolysis"/>
    <property type="evidence" value="ECO:0007669"/>
    <property type="project" value="InterPro"/>
</dbReference>
<keyword evidence="1" id="KW-0812">Transmembrane</keyword>
<dbReference type="Proteomes" id="UP000010367">
    <property type="component" value="Chromosome"/>
</dbReference>
<evidence type="ECO:0000259" key="2">
    <source>
        <dbReference type="Pfam" id="PF04389"/>
    </source>
</evidence>
<keyword evidence="3" id="KW-0031">Aminopeptidase</keyword>
<dbReference type="InParanoid" id="K9TJR9"/>
<dbReference type="InterPro" id="IPR045175">
    <property type="entry name" value="M28_fam"/>
</dbReference>
<dbReference type="InterPro" id="IPR007484">
    <property type="entry name" value="Peptidase_M28"/>
</dbReference>
<organism evidence="3 4">
    <name type="scientific">Oscillatoria acuminata PCC 6304</name>
    <dbReference type="NCBI Taxonomy" id="56110"/>
    <lineage>
        <taxon>Bacteria</taxon>
        <taxon>Bacillati</taxon>
        <taxon>Cyanobacteriota</taxon>
        <taxon>Cyanophyceae</taxon>
        <taxon>Oscillatoriophycideae</taxon>
        <taxon>Oscillatoriales</taxon>
        <taxon>Oscillatoriaceae</taxon>
        <taxon>Oscillatoria</taxon>
    </lineage>
</organism>
<reference evidence="3 4" key="1">
    <citation type="submission" date="2012-06" db="EMBL/GenBank/DDBJ databases">
        <title>Finished chromosome of genome of Oscillatoria acuminata PCC 6304.</title>
        <authorList>
            <consortium name="US DOE Joint Genome Institute"/>
            <person name="Gugger M."/>
            <person name="Coursin T."/>
            <person name="Rippka R."/>
            <person name="Tandeau De Marsac N."/>
            <person name="Huntemann M."/>
            <person name="Wei C.-L."/>
            <person name="Han J."/>
            <person name="Detter J.C."/>
            <person name="Han C."/>
            <person name="Tapia R."/>
            <person name="Davenport K."/>
            <person name="Daligault H."/>
            <person name="Erkkila T."/>
            <person name="Gu W."/>
            <person name="Munk A.C.C."/>
            <person name="Teshima H."/>
            <person name="Xu Y."/>
            <person name="Chain P."/>
            <person name="Chen A."/>
            <person name="Krypides N."/>
            <person name="Mavromatis K."/>
            <person name="Markowitz V."/>
            <person name="Szeto E."/>
            <person name="Ivanova N."/>
            <person name="Mikhailova N."/>
            <person name="Ovchinnikova G."/>
            <person name="Pagani I."/>
            <person name="Pati A."/>
            <person name="Goodwin L."/>
            <person name="Peters L."/>
            <person name="Pitluck S."/>
            <person name="Woyke T."/>
            <person name="Kerfeld C."/>
        </authorList>
    </citation>
    <scope>NUCLEOTIDE SEQUENCE [LARGE SCALE GENOMIC DNA]</scope>
    <source>
        <strain evidence="3 4">PCC 6304</strain>
    </source>
</reference>
<dbReference type="PATRIC" id="fig|56110.3.peg.3320"/>
<feature type="transmembrane region" description="Helical" evidence="1">
    <location>
        <begin position="7"/>
        <end position="27"/>
    </location>
</feature>
<dbReference type="SUPFAM" id="SSF53187">
    <property type="entry name" value="Zn-dependent exopeptidases"/>
    <property type="match status" value="1"/>
</dbReference>
<feature type="domain" description="Peptidase M28" evidence="2">
    <location>
        <begin position="116"/>
        <end position="325"/>
    </location>
</feature>
<protein>
    <submittedName>
        <fullName evidence="3">Putative aminopeptidase</fullName>
    </submittedName>
</protein>
<keyword evidence="1" id="KW-1133">Transmembrane helix</keyword>
<dbReference type="AlphaFoldDB" id="K9TJR9"/>
<dbReference type="HOGENOM" id="CLU_048743_0_0_3"/>
<evidence type="ECO:0000313" key="4">
    <source>
        <dbReference type="Proteomes" id="UP000010367"/>
    </source>
</evidence>
<keyword evidence="3" id="KW-0645">Protease</keyword>
<evidence type="ECO:0000256" key="1">
    <source>
        <dbReference type="SAM" id="Phobius"/>
    </source>
</evidence>
<gene>
    <name evidence="3" type="ORF">Oscil6304_2789</name>
</gene>
<dbReference type="PANTHER" id="PTHR12147:SF26">
    <property type="entry name" value="PEPTIDASE M28 DOMAIN-CONTAINING PROTEIN"/>
    <property type="match status" value="1"/>
</dbReference>
<dbReference type="RefSeq" id="WP_015149034.1">
    <property type="nucleotide sequence ID" value="NC_019693.1"/>
</dbReference>